<organism evidence="1 2">
    <name type="scientific">Phytohabitans aurantiacus</name>
    <dbReference type="NCBI Taxonomy" id="3016789"/>
    <lineage>
        <taxon>Bacteria</taxon>
        <taxon>Bacillati</taxon>
        <taxon>Actinomycetota</taxon>
        <taxon>Actinomycetes</taxon>
        <taxon>Micromonosporales</taxon>
        <taxon>Micromonosporaceae</taxon>
    </lineage>
</organism>
<reference evidence="1" key="1">
    <citation type="submission" date="2022-12" db="EMBL/GenBank/DDBJ databases">
        <title>New Phytohabitans aurantiacus sp. RD004123 nov., an actinomycete isolated from soil.</title>
        <authorList>
            <person name="Triningsih D.W."/>
            <person name="Harunari E."/>
            <person name="Igarashi Y."/>
        </authorList>
    </citation>
    <scope>NUCLEOTIDE SEQUENCE</scope>
    <source>
        <strain evidence="1">RD004123</strain>
    </source>
</reference>
<comment type="caution">
    <text evidence="1">The sequence shown here is derived from an EMBL/GenBank/DDBJ whole genome shotgun (WGS) entry which is preliminary data.</text>
</comment>
<keyword evidence="2" id="KW-1185">Reference proteome</keyword>
<accession>A0ABQ5R629</accession>
<dbReference type="EMBL" id="BSDI01000042">
    <property type="protein sequence ID" value="GLI01332.1"/>
    <property type="molecule type" value="Genomic_DNA"/>
</dbReference>
<dbReference type="Proteomes" id="UP001144280">
    <property type="component" value="Unassembled WGS sequence"/>
</dbReference>
<proteinExistence type="predicted"/>
<name>A0ABQ5R629_9ACTN</name>
<evidence type="ECO:0000313" key="2">
    <source>
        <dbReference type="Proteomes" id="UP001144280"/>
    </source>
</evidence>
<evidence type="ECO:0000313" key="1">
    <source>
        <dbReference type="EMBL" id="GLI01332.1"/>
    </source>
</evidence>
<sequence>MVPDGRAAGPLLFNPDSGVVRPVATGLVTDGLSASRVTMARVAGDRVVWFVQGRRGGSVVREAWSAPLAGGEVRRLADLPASAVEGRVVLAGEALIWEQHGPGQGQDDIVIRRLSLNGGSVADVPGSRGYWLSTVPGWITSQYPGTPFGEPERTGTLVEVATGRRVQWKANDEFEWTVACGPDWCTGSAVGGYIAFQDLDGSRYLELKQKGHFDPSRDGRLAIGTVAQRWVVWDRGSGKAATIAQDLSKNGITDRSISVRYDYDPRSPVLTWQSLDGTYMMLDLKRLW</sequence>
<protein>
    <submittedName>
        <fullName evidence="1">Uncharacterized protein</fullName>
    </submittedName>
</protein>
<gene>
    <name evidence="1" type="ORF">Pa4123_66080</name>
</gene>